<dbReference type="InterPro" id="IPR023299">
    <property type="entry name" value="ATPase_P-typ_cyto_dom_N"/>
</dbReference>
<sequence>MTKRQKKMLYRLLLSGLFYGIGVFFRSGLKIEWIEILFLFGAYLLAGYDVLLRAVNNIKNGQVFDENFLMAIATIGALLTKEYPEAVAVMLFYQIGELFQSVAVERSRKSISSLMDLYPDEANLLVDGKVEVVMPEEVSVGARILIRPGEKIPLDGVIVDGETLIDTSMLTGEPVPKKVQIGDLALSGCVNQSGTIIVEVNKEFQDSTVSKILELVENASSKKAKSENFITRFARYYTPAVVIGALFLAVIPPLVSGSLDFANWIHRALIFLVVSCPCALVISVPLSFFGGIGAASRQGILVKGSNYLELLASTKVVLFDKTGTLTKGSFQVTDLLPENNVAKEQLLEYAAYGEIDSNHPIGISIKNAYEKLLDRQQVEQYQDIAGFGTKSVREGKTVLIGNYKLMEQYHITYEKPQKIGTIVYVAVDGKYMGALVIGDEIKEDAKETISYWNEQKCTTVMLTGDVKEVGESVAKQLGIQEVHTDLLPADKAHYVEQWISQLNKNEKLVFVGDGMNDAPVLARADVGVAMGGLGSDAAIEAADIVIMDDQPHKLVIAQKIARKTIFIVKQNIVLALGIKGFVLLLAAFGYANMWEAVFADVGVSIIAILNAMRLLRTKS</sequence>
<evidence type="ECO:0000256" key="7">
    <source>
        <dbReference type="ARBA" id="ARBA00022989"/>
    </source>
</evidence>
<evidence type="ECO:0000256" key="4">
    <source>
        <dbReference type="ARBA" id="ARBA00022692"/>
    </source>
</evidence>
<dbReference type="InterPro" id="IPR008250">
    <property type="entry name" value="ATPase_P-typ_transduc_dom_A_sf"/>
</dbReference>
<evidence type="ECO:0000256" key="11">
    <source>
        <dbReference type="RuleBase" id="RU362081"/>
    </source>
</evidence>
<evidence type="ECO:0000256" key="3">
    <source>
        <dbReference type="ARBA" id="ARBA00022539"/>
    </source>
</evidence>
<keyword evidence="11" id="KW-0547">Nucleotide-binding</keyword>
<dbReference type="SFLD" id="SFLDG00002">
    <property type="entry name" value="C1.7:_P-type_atpase_like"/>
    <property type="match status" value="1"/>
</dbReference>
<proteinExistence type="inferred from homology"/>
<dbReference type="Pfam" id="PF00122">
    <property type="entry name" value="E1-E2_ATPase"/>
    <property type="match status" value="1"/>
</dbReference>
<dbReference type="EMBL" id="JADIML010000060">
    <property type="protein sequence ID" value="MBO8462679.1"/>
    <property type="molecule type" value="Genomic_DNA"/>
</dbReference>
<keyword evidence="6" id="KW-1278">Translocase</keyword>
<dbReference type="Gene3D" id="3.40.1110.10">
    <property type="entry name" value="Calcium-transporting ATPase, cytoplasmic domain N"/>
    <property type="match status" value="1"/>
</dbReference>
<keyword evidence="4 11" id="KW-0812">Transmembrane</keyword>
<dbReference type="NCBIfam" id="TIGR01525">
    <property type="entry name" value="ATPase-IB_hvy"/>
    <property type="match status" value="1"/>
</dbReference>
<dbReference type="NCBIfam" id="TIGR01512">
    <property type="entry name" value="ATPase-IB2_Cd"/>
    <property type="match status" value="1"/>
</dbReference>
<feature type="transmembrane region" description="Helical" evidence="11">
    <location>
        <begin position="33"/>
        <end position="51"/>
    </location>
</feature>
<evidence type="ECO:0000256" key="1">
    <source>
        <dbReference type="ARBA" id="ARBA00004651"/>
    </source>
</evidence>
<dbReference type="Gene3D" id="2.70.150.10">
    <property type="entry name" value="Calcium-transporting ATPase, cytoplasmic transduction domain A"/>
    <property type="match status" value="1"/>
</dbReference>
<dbReference type="GO" id="GO:0046872">
    <property type="term" value="F:metal ion binding"/>
    <property type="evidence" value="ECO:0007669"/>
    <property type="project" value="UniProtKB-KW"/>
</dbReference>
<dbReference type="PANTHER" id="PTHR48085">
    <property type="entry name" value="CADMIUM/ZINC-TRANSPORTING ATPASE HMA2-RELATED"/>
    <property type="match status" value="1"/>
</dbReference>
<dbReference type="InterPro" id="IPR018303">
    <property type="entry name" value="ATPase_P-typ_P_site"/>
</dbReference>
<keyword evidence="11" id="KW-1003">Cell membrane</keyword>
<dbReference type="PANTHER" id="PTHR48085:SF5">
    <property type="entry name" value="CADMIUM_ZINC-TRANSPORTING ATPASE HMA4-RELATED"/>
    <property type="match status" value="1"/>
</dbReference>
<keyword evidence="7 11" id="KW-1133">Transmembrane helix</keyword>
<dbReference type="InterPro" id="IPR001757">
    <property type="entry name" value="P_typ_ATPase"/>
</dbReference>
<dbReference type="PRINTS" id="PR00941">
    <property type="entry name" value="CDATPASE"/>
</dbReference>
<dbReference type="GO" id="GO:0005886">
    <property type="term" value="C:plasma membrane"/>
    <property type="evidence" value="ECO:0007669"/>
    <property type="project" value="UniProtKB-SubCell"/>
</dbReference>
<evidence type="ECO:0000256" key="2">
    <source>
        <dbReference type="ARBA" id="ARBA00006024"/>
    </source>
</evidence>
<evidence type="ECO:0000256" key="10">
    <source>
        <dbReference type="ARBA" id="ARBA00049338"/>
    </source>
</evidence>
<dbReference type="PROSITE" id="PS00154">
    <property type="entry name" value="ATPASE_E1_E2"/>
    <property type="match status" value="1"/>
</dbReference>
<feature type="transmembrane region" description="Helical" evidence="11">
    <location>
        <begin position="236"/>
        <end position="256"/>
    </location>
</feature>
<comment type="subcellular location">
    <subcellularLocation>
        <location evidence="1">Cell membrane</location>
        <topology evidence="1">Multi-pass membrane protein</topology>
    </subcellularLocation>
</comment>
<dbReference type="GO" id="GO:0005524">
    <property type="term" value="F:ATP binding"/>
    <property type="evidence" value="ECO:0007669"/>
    <property type="project" value="UniProtKB-UniRule"/>
</dbReference>
<dbReference type="NCBIfam" id="TIGR01494">
    <property type="entry name" value="ATPase_P-type"/>
    <property type="match status" value="1"/>
</dbReference>
<dbReference type="InterPro" id="IPR059000">
    <property type="entry name" value="ATPase_P-type_domA"/>
</dbReference>
<comment type="catalytic activity">
    <reaction evidence="10">
        <text>Cd(2+)(in) + ATP + H2O = Cd(2+)(out) + ADP + phosphate + H(+)</text>
        <dbReference type="Rhea" id="RHEA:12132"/>
        <dbReference type="ChEBI" id="CHEBI:15377"/>
        <dbReference type="ChEBI" id="CHEBI:15378"/>
        <dbReference type="ChEBI" id="CHEBI:30616"/>
        <dbReference type="ChEBI" id="CHEBI:43474"/>
        <dbReference type="ChEBI" id="CHEBI:48775"/>
        <dbReference type="ChEBI" id="CHEBI:456216"/>
        <dbReference type="EC" id="7.2.2.21"/>
    </reaction>
</comment>
<keyword evidence="5 11" id="KW-0479">Metal-binding</keyword>
<feature type="transmembrane region" description="Helical" evidence="11">
    <location>
        <begin position="268"/>
        <end position="295"/>
    </location>
</feature>
<dbReference type="Gene3D" id="3.40.50.1000">
    <property type="entry name" value="HAD superfamily/HAD-like"/>
    <property type="match status" value="1"/>
</dbReference>
<dbReference type="AlphaFoldDB" id="A0A9D9N726"/>
<dbReference type="GO" id="GO:0008551">
    <property type="term" value="F:P-type cadmium transporter activity"/>
    <property type="evidence" value="ECO:0007669"/>
    <property type="project" value="UniProtKB-EC"/>
</dbReference>
<dbReference type="Proteomes" id="UP000823618">
    <property type="component" value="Unassembled WGS sequence"/>
</dbReference>
<dbReference type="InterPro" id="IPR051014">
    <property type="entry name" value="Cation_Transport_ATPase_IB"/>
</dbReference>
<dbReference type="SFLD" id="SFLDF00027">
    <property type="entry name" value="p-type_atpase"/>
    <property type="match status" value="1"/>
</dbReference>
<organism evidence="13 14">
    <name type="scientific">Candidatus Scybalomonas excrementavium</name>
    <dbReference type="NCBI Taxonomy" id="2840943"/>
    <lineage>
        <taxon>Bacteria</taxon>
        <taxon>Bacillati</taxon>
        <taxon>Bacillota</taxon>
        <taxon>Clostridia</taxon>
        <taxon>Lachnospirales</taxon>
        <taxon>Lachnospiraceae</taxon>
        <taxon>Lachnospiraceae incertae sedis</taxon>
        <taxon>Candidatus Scybalomonas</taxon>
    </lineage>
</organism>
<protein>
    <recommendedName>
        <fullName evidence="9">Cd(2+)-exporting ATPase</fullName>
        <ecNumber evidence="9">7.2.2.21</ecNumber>
    </recommendedName>
</protein>
<keyword evidence="3" id="KW-0104">Cadmium</keyword>
<name>A0A9D9N726_9FIRM</name>
<dbReference type="SFLD" id="SFLDS00003">
    <property type="entry name" value="Haloacid_Dehalogenase"/>
    <property type="match status" value="1"/>
</dbReference>
<dbReference type="InterPro" id="IPR023298">
    <property type="entry name" value="ATPase_P-typ_TM_dom_sf"/>
</dbReference>
<feature type="transmembrane region" description="Helical" evidence="11">
    <location>
        <begin position="572"/>
        <end position="591"/>
    </location>
</feature>
<dbReference type="EC" id="7.2.2.21" evidence="9"/>
<dbReference type="GO" id="GO:0016887">
    <property type="term" value="F:ATP hydrolysis activity"/>
    <property type="evidence" value="ECO:0007669"/>
    <property type="project" value="InterPro"/>
</dbReference>
<dbReference type="SUPFAM" id="SSF81653">
    <property type="entry name" value="Calcium ATPase, transduction domain A"/>
    <property type="match status" value="1"/>
</dbReference>
<feature type="transmembrane region" description="Helical" evidence="11">
    <location>
        <begin position="9"/>
        <end position="27"/>
    </location>
</feature>
<dbReference type="InterPro" id="IPR023214">
    <property type="entry name" value="HAD_sf"/>
</dbReference>
<dbReference type="PRINTS" id="PR00119">
    <property type="entry name" value="CATATPASE"/>
</dbReference>
<evidence type="ECO:0000256" key="8">
    <source>
        <dbReference type="ARBA" id="ARBA00023136"/>
    </source>
</evidence>
<dbReference type="SUPFAM" id="SSF81665">
    <property type="entry name" value="Calcium ATPase, transmembrane domain M"/>
    <property type="match status" value="1"/>
</dbReference>
<dbReference type="FunFam" id="2.70.150.10:FF:000002">
    <property type="entry name" value="Copper-transporting ATPase 1, putative"/>
    <property type="match status" value="1"/>
</dbReference>
<feature type="domain" description="P-type ATPase A" evidence="12">
    <location>
        <begin position="117"/>
        <end position="217"/>
    </location>
</feature>
<gene>
    <name evidence="13" type="primary">cadA</name>
    <name evidence="13" type="ORF">IAC13_01965</name>
</gene>
<keyword evidence="8 11" id="KW-0472">Membrane</keyword>
<evidence type="ECO:0000256" key="5">
    <source>
        <dbReference type="ARBA" id="ARBA00022723"/>
    </source>
</evidence>
<comment type="similarity">
    <text evidence="2 11">Belongs to the cation transport ATPase (P-type) (TC 3.A.3) family. Type IB subfamily.</text>
</comment>
<comment type="caution">
    <text evidence="13">The sequence shown here is derived from an EMBL/GenBank/DDBJ whole genome shotgun (WGS) entry which is preliminary data.</text>
</comment>
<evidence type="ECO:0000259" key="12">
    <source>
        <dbReference type="Pfam" id="PF00122"/>
    </source>
</evidence>
<dbReference type="SUPFAM" id="SSF56784">
    <property type="entry name" value="HAD-like"/>
    <property type="match status" value="1"/>
</dbReference>
<reference evidence="13" key="1">
    <citation type="submission" date="2020-10" db="EMBL/GenBank/DDBJ databases">
        <authorList>
            <person name="Gilroy R."/>
        </authorList>
    </citation>
    <scope>NUCLEOTIDE SEQUENCE</scope>
    <source>
        <strain evidence="13">E3-2379</strain>
    </source>
</reference>
<keyword evidence="11" id="KW-0067">ATP-binding</keyword>
<evidence type="ECO:0000256" key="6">
    <source>
        <dbReference type="ARBA" id="ARBA00022967"/>
    </source>
</evidence>
<evidence type="ECO:0000313" key="13">
    <source>
        <dbReference type="EMBL" id="MBO8462679.1"/>
    </source>
</evidence>
<feature type="transmembrane region" description="Helical" evidence="11">
    <location>
        <begin position="597"/>
        <end position="615"/>
    </location>
</feature>
<dbReference type="InterPro" id="IPR036412">
    <property type="entry name" value="HAD-like_sf"/>
</dbReference>
<dbReference type="InterPro" id="IPR027256">
    <property type="entry name" value="P-typ_ATPase_IB"/>
</dbReference>
<dbReference type="Pfam" id="PF00702">
    <property type="entry name" value="Hydrolase"/>
    <property type="match status" value="1"/>
</dbReference>
<evidence type="ECO:0000256" key="9">
    <source>
        <dbReference type="ARBA" id="ARBA00039103"/>
    </source>
</evidence>
<dbReference type="InterPro" id="IPR044492">
    <property type="entry name" value="P_typ_ATPase_HD_dom"/>
</dbReference>
<reference evidence="13" key="2">
    <citation type="journal article" date="2021" name="PeerJ">
        <title>Extensive microbial diversity within the chicken gut microbiome revealed by metagenomics and culture.</title>
        <authorList>
            <person name="Gilroy R."/>
            <person name="Ravi A."/>
            <person name="Getino M."/>
            <person name="Pursley I."/>
            <person name="Horton D.L."/>
            <person name="Alikhan N.F."/>
            <person name="Baker D."/>
            <person name="Gharbi K."/>
            <person name="Hall N."/>
            <person name="Watson M."/>
            <person name="Adriaenssens E.M."/>
            <person name="Foster-Nyarko E."/>
            <person name="Jarju S."/>
            <person name="Secka A."/>
            <person name="Antonio M."/>
            <person name="Oren A."/>
            <person name="Chaudhuri R.R."/>
            <person name="La Ragione R."/>
            <person name="Hildebrand F."/>
            <person name="Pallen M.J."/>
        </authorList>
    </citation>
    <scope>NUCLEOTIDE SEQUENCE</scope>
    <source>
        <strain evidence="13">E3-2379</strain>
    </source>
</reference>
<evidence type="ECO:0000313" key="14">
    <source>
        <dbReference type="Proteomes" id="UP000823618"/>
    </source>
</evidence>
<accession>A0A9D9N726</accession>